<comment type="caution">
    <text evidence="2">The sequence shown here is derived from an EMBL/GenBank/DDBJ whole genome shotgun (WGS) entry which is preliminary data.</text>
</comment>
<evidence type="ECO:0000313" key="3">
    <source>
        <dbReference type="Proteomes" id="UP000187209"/>
    </source>
</evidence>
<gene>
    <name evidence="2" type="ORF">SteCoe_15129</name>
</gene>
<dbReference type="PANTHER" id="PTHR11614">
    <property type="entry name" value="PHOSPHOLIPASE-RELATED"/>
    <property type="match status" value="1"/>
</dbReference>
<dbReference type="OrthoDB" id="283398at2759"/>
<evidence type="ECO:0000259" key="1">
    <source>
        <dbReference type="Pfam" id="PF12146"/>
    </source>
</evidence>
<accession>A0A1R2C4D1</accession>
<dbReference type="SUPFAM" id="SSF53474">
    <property type="entry name" value="alpha/beta-Hydrolases"/>
    <property type="match status" value="1"/>
</dbReference>
<keyword evidence="3" id="KW-1185">Reference proteome</keyword>
<evidence type="ECO:0000313" key="2">
    <source>
        <dbReference type="EMBL" id="OMJ83831.1"/>
    </source>
</evidence>
<dbReference type="InterPro" id="IPR051044">
    <property type="entry name" value="MAG_DAG_Lipase"/>
</dbReference>
<dbReference type="InterPro" id="IPR022742">
    <property type="entry name" value="Hydrolase_4"/>
</dbReference>
<dbReference type="Pfam" id="PF12146">
    <property type="entry name" value="Hydrolase_4"/>
    <property type="match status" value="1"/>
</dbReference>
<protein>
    <recommendedName>
        <fullName evidence="1">Serine aminopeptidase S33 domain-containing protein</fullName>
    </recommendedName>
</protein>
<dbReference type="InterPro" id="IPR029058">
    <property type="entry name" value="AB_hydrolase_fold"/>
</dbReference>
<organism evidence="2 3">
    <name type="scientific">Stentor coeruleus</name>
    <dbReference type="NCBI Taxonomy" id="5963"/>
    <lineage>
        <taxon>Eukaryota</taxon>
        <taxon>Sar</taxon>
        <taxon>Alveolata</taxon>
        <taxon>Ciliophora</taxon>
        <taxon>Postciliodesmatophora</taxon>
        <taxon>Heterotrichea</taxon>
        <taxon>Heterotrichida</taxon>
        <taxon>Stentoridae</taxon>
        <taxon>Stentor</taxon>
    </lineage>
</organism>
<dbReference type="Gene3D" id="3.40.50.1820">
    <property type="entry name" value="alpha/beta hydrolase"/>
    <property type="match status" value="1"/>
</dbReference>
<feature type="domain" description="Serine aminopeptidase S33" evidence="1">
    <location>
        <begin position="47"/>
        <end position="281"/>
    </location>
</feature>
<name>A0A1R2C4D1_9CILI</name>
<dbReference type="EMBL" id="MPUH01000289">
    <property type="protein sequence ID" value="OMJ83831.1"/>
    <property type="molecule type" value="Genomic_DNA"/>
</dbReference>
<reference evidence="2 3" key="1">
    <citation type="submission" date="2016-11" db="EMBL/GenBank/DDBJ databases">
        <title>The macronuclear genome of Stentor coeruleus: a giant cell with tiny introns.</title>
        <authorList>
            <person name="Slabodnick M."/>
            <person name="Ruby J.G."/>
            <person name="Reiff S.B."/>
            <person name="Swart E.C."/>
            <person name="Gosai S."/>
            <person name="Prabakaran S."/>
            <person name="Witkowska E."/>
            <person name="Larue G.E."/>
            <person name="Fisher S."/>
            <person name="Freeman R.M."/>
            <person name="Gunawardena J."/>
            <person name="Chu W."/>
            <person name="Stover N.A."/>
            <person name="Gregory B.D."/>
            <person name="Nowacki M."/>
            <person name="Derisi J."/>
            <person name="Roy S.W."/>
            <person name="Marshall W.F."/>
            <person name="Sood P."/>
        </authorList>
    </citation>
    <scope>NUCLEOTIDE SEQUENCE [LARGE SCALE GENOMIC DNA]</scope>
    <source>
        <strain evidence="2">WM001</strain>
    </source>
</reference>
<dbReference type="Proteomes" id="UP000187209">
    <property type="component" value="Unassembled WGS sequence"/>
</dbReference>
<proteinExistence type="predicted"/>
<sequence>MDSVDIEIKKKYSHIPGNEVMFPIENFYDFRSRDGTKLYTYRYSVESPRCLVIIYHGLHAYCNNYALMAKYFAEVGCEVVAFDWRGHGKSEGLKGLLPSFDITLEDCLKFFREMSEYFPNLPIFIVGGSLGACICIHIQNQIKNIQGMILFSPAIKPNIKCQLFAGTMAKVVASLFPKMYLIKGDPNNFCPSEEVANYIEENPYIYTGKVRAGTIGTATRAMEKVVDLIDLISIPFVAIQGSNDKVIDPEMARIMCERALVEDKSFWMYENLSHALIFEKEIYEILERVQKWIDERIR</sequence>
<dbReference type="AlphaFoldDB" id="A0A1R2C4D1"/>